<evidence type="ECO:0000313" key="3">
    <source>
        <dbReference type="EMBL" id="GFQ97126.1"/>
    </source>
</evidence>
<dbReference type="OrthoDB" id="10361753at2759"/>
<keyword evidence="2" id="KW-0472">Membrane</keyword>
<evidence type="ECO:0000313" key="4">
    <source>
        <dbReference type="Proteomes" id="UP000887116"/>
    </source>
</evidence>
<feature type="region of interest" description="Disordered" evidence="1">
    <location>
        <begin position="309"/>
        <end position="371"/>
    </location>
</feature>
<keyword evidence="2" id="KW-0812">Transmembrane</keyword>
<keyword evidence="4" id="KW-1185">Reference proteome</keyword>
<accession>A0A8X6L6H4</accession>
<proteinExistence type="predicted"/>
<comment type="caution">
    <text evidence="3">The sequence shown here is derived from an EMBL/GenBank/DDBJ whole genome shotgun (WGS) entry which is preliminary data.</text>
</comment>
<organism evidence="3 4">
    <name type="scientific">Trichonephila clavata</name>
    <name type="common">Joro spider</name>
    <name type="synonym">Nephila clavata</name>
    <dbReference type="NCBI Taxonomy" id="2740835"/>
    <lineage>
        <taxon>Eukaryota</taxon>
        <taxon>Metazoa</taxon>
        <taxon>Ecdysozoa</taxon>
        <taxon>Arthropoda</taxon>
        <taxon>Chelicerata</taxon>
        <taxon>Arachnida</taxon>
        <taxon>Araneae</taxon>
        <taxon>Araneomorphae</taxon>
        <taxon>Entelegynae</taxon>
        <taxon>Araneoidea</taxon>
        <taxon>Nephilidae</taxon>
        <taxon>Trichonephila</taxon>
    </lineage>
</organism>
<feature type="transmembrane region" description="Helical" evidence="2">
    <location>
        <begin position="25"/>
        <end position="44"/>
    </location>
</feature>
<keyword evidence="2" id="KW-1133">Transmembrane helix</keyword>
<feature type="compositionally biased region" description="Acidic residues" evidence="1">
    <location>
        <begin position="343"/>
        <end position="352"/>
    </location>
</feature>
<sequence>MSANMQPVPEPLPTKSLIKMHWKRLLSGTLLSSGGLGCLLYLHLKEHSKWSFLPLIAGSIGVSLVNLAFVEMLETDEKHSEGSPSQSPPESVIIPEDLFPMESLECMKMLYGDMTDVYLNSDHSVVAISKIQCEECRKMTRNAYNETLGTGSGTTEPGSHVTLDLLHMKKHDKEEHAISKMEYNQEIYEVESAFRNEIYTLFVETDKFINHLMDPDLPRGDPKVLGMTEEEQDRLKFPCGKQMSSESREVVSKMSDLIHKLRFAFEKTVEQFITSFRESGTRAIEEEKFARLQGVVQIIDREDVQSLEENGVQTEEVAVSREKATHPKAPSDSKVDESKPLESEQEEADEADVFSNSFSNQAGAGDIPNIRKEIGEMVKDMKRRDALASSSEKGIFDDF</sequence>
<dbReference type="Proteomes" id="UP000887116">
    <property type="component" value="Unassembled WGS sequence"/>
</dbReference>
<dbReference type="AlphaFoldDB" id="A0A8X6L6H4"/>
<protein>
    <submittedName>
        <fullName evidence="3">Uncharacterized protein</fullName>
    </submittedName>
</protein>
<feature type="transmembrane region" description="Helical" evidence="2">
    <location>
        <begin position="50"/>
        <end position="70"/>
    </location>
</feature>
<evidence type="ECO:0000256" key="1">
    <source>
        <dbReference type="SAM" id="MobiDB-lite"/>
    </source>
</evidence>
<name>A0A8X6L6H4_TRICU</name>
<evidence type="ECO:0000256" key="2">
    <source>
        <dbReference type="SAM" id="Phobius"/>
    </source>
</evidence>
<reference evidence="3" key="1">
    <citation type="submission" date="2020-07" db="EMBL/GenBank/DDBJ databases">
        <title>Multicomponent nature underlies the extraordinary mechanical properties of spider dragline silk.</title>
        <authorList>
            <person name="Kono N."/>
            <person name="Nakamura H."/>
            <person name="Mori M."/>
            <person name="Yoshida Y."/>
            <person name="Ohtoshi R."/>
            <person name="Malay A.D."/>
            <person name="Moran D.A.P."/>
            <person name="Tomita M."/>
            <person name="Numata K."/>
            <person name="Arakawa K."/>
        </authorList>
    </citation>
    <scope>NUCLEOTIDE SEQUENCE</scope>
</reference>
<feature type="compositionally biased region" description="Basic and acidic residues" evidence="1">
    <location>
        <begin position="318"/>
        <end position="342"/>
    </location>
</feature>
<gene>
    <name evidence="3" type="primary">NCL1_43356</name>
    <name evidence="3" type="ORF">TNCT_545051</name>
</gene>
<dbReference type="EMBL" id="BMAO01014791">
    <property type="protein sequence ID" value="GFQ97126.1"/>
    <property type="molecule type" value="Genomic_DNA"/>
</dbReference>